<feature type="transmembrane region" description="Helical" evidence="6">
    <location>
        <begin position="53"/>
        <end position="72"/>
    </location>
</feature>
<keyword evidence="5 6" id="KW-0472">Membrane</keyword>
<dbReference type="EMBL" id="JWLZ01000176">
    <property type="protein sequence ID" value="KHT62554.1"/>
    <property type="molecule type" value="Genomic_DNA"/>
</dbReference>
<dbReference type="PANTHER" id="PTHR43124:SF3">
    <property type="entry name" value="CHLORAMPHENICOL EFFLUX PUMP RV0191"/>
    <property type="match status" value="1"/>
</dbReference>
<feature type="transmembrane region" description="Helical" evidence="6">
    <location>
        <begin position="156"/>
        <end position="174"/>
    </location>
</feature>
<comment type="caution">
    <text evidence="7">The sequence shown here is derived from an EMBL/GenBank/DDBJ whole genome shotgun (WGS) entry which is preliminary data.</text>
</comment>
<keyword evidence="2" id="KW-1003">Cell membrane</keyword>
<dbReference type="PANTHER" id="PTHR43124">
    <property type="entry name" value="PURINE EFFLUX PUMP PBUE"/>
    <property type="match status" value="1"/>
</dbReference>
<feature type="transmembrane region" description="Helical" evidence="6">
    <location>
        <begin position="297"/>
        <end position="315"/>
    </location>
</feature>
<dbReference type="InterPro" id="IPR011701">
    <property type="entry name" value="MFS"/>
</dbReference>
<keyword evidence="3 6" id="KW-0812">Transmembrane</keyword>
<dbReference type="Proteomes" id="UP000031278">
    <property type="component" value="Unassembled WGS sequence"/>
</dbReference>
<evidence type="ECO:0000256" key="2">
    <source>
        <dbReference type="ARBA" id="ARBA00022475"/>
    </source>
</evidence>
<dbReference type="Pfam" id="PF07690">
    <property type="entry name" value="MFS_1"/>
    <property type="match status" value="1"/>
</dbReference>
<feature type="transmembrane region" description="Helical" evidence="6">
    <location>
        <begin position="393"/>
        <end position="415"/>
    </location>
</feature>
<gene>
    <name evidence="7" type="ORF">RJ45_17270</name>
</gene>
<feature type="transmembrane region" description="Helical" evidence="6">
    <location>
        <begin position="84"/>
        <end position="102"/>
    </location>
</feature>
<feature type="transmembrane region" description="Helical" evidence="6">
    <location>
        <begin position="358"/>
        <end position="381"/>
    </location>
</feature>
<dbReference type="RefSeq" id="WP_039465022.1">
    <property type="nucleotide sequence ID" value="NZ_JWLZ01000176.1"/>
</dbReference>
<proteinExistence type="predicted"/>
<sequence length="431" mass="47104">MQRMIEKIGFDSNKRFYGFLSVVMSGQIIYSAFEAFKGTFYNLLLDVLQIDNTQMGILFTLIGSAMFFYIPAGWVNNRFSVRSILMSSLAVRFVSMMFIILFQPEFTVLAIIAGIWGITDAIFWPAVVNGVNLMSGDKNKGMAFGLLESIRRAMEMSMNAAIVGIMALIGGSILVFKGAILFYTLLIIPMIYLIWKYVPNNQLEVEEGESKNKAALQGLIHVLKMPTVWLAALTSMTVYWTYITLIYTVPYLQAVFGLTTSQAAMFGIINTGAMGVIAGLVAGTLSDFLFKSSTKMMMFALGLTALCLLATILMPKGEGMLMMNIILLMCFSFSIFLAKGIILAPVAEAGVPAQCSGAAMSVGSFAAYASVFWAYALNGWIIDTFDKIEAYQMIFGIGLTVSSVGMLCAGVLLIVKRRQQNQIVSPEPAAS</sequence>
<evidence type="ECO:0000256" key="6">
    <source>
        <dbReference type="SAM" id="Phobius"/>
    </source>
</evidence>
<feature type="transmembrane region" description="Helical" evidence="6">
    <location>
        <begin position="263"/>
        <end position="285"/>
    </location>
</feature>
<feature type="transmembrane region" description="Helical" evidence="6">
    <location>
        <begin position="219"/>
        <end position="243"/>
    </location>
</feature>
<reference evidence="7 8" key="1">
    <citation type="submission" date="2014-12" db="EMBL/GenBank/DDBJ databases">
        <title>Genome sequencing of Photobacterium gaetbulicola AD005a.</title>
        <authorList>
            <person name="Adrian T.G.S."/>
            <person name="Chan K.G."/>
        </authorList>
    </citation>
    <scope>NUCLEOTIDE SEQUENCE [LARGE SCALE GENOMIC DNA]</scope>
    <source>
        <strain evidence="7 8">AD005a</strain>
    </source>
</reference>
<protein>
    <submittedName>
        <fullName evidence="7">Transporter</fullName>
    </submittedName>
</protein>
<dbReference type="AlphaFoldDB" id="A0A0B9G1I2"/>
<feature type="transmembrane region" description="Helical" evidence="6">
    <location>
        <begin position="108"/>
        <end position="135"/>
    </location>
</feature>
<feature type="transmembrane region" description="Helical" evidence="6">
    <location>
        <begin position="321"/>
        <end position="346"/>
    </location>
</feature>
<evidence type="ECO:0000313" key="7">
    <source>
        <dbReference type="EMBL" id="KHT62554.1"/>
    </source>
</evidence>
<accession>A0A0B9G1I2</accession>
<dbReference type="SUPFAM" id="SSF103473">
    <property type="entry name" value="MFS general substrate transporter"/>
    <property type="match status" value="1"/>
</dbReference>
<dbReference type="GO" id="GO:0005886">
    <property type="term" value="C:plasma membrane"/>
    <property type="evidence" value="ECO:0007669"/>
    <property type="project" value="UniProtKB-SubCell"/>
</dbReference>
<name>A0A0B9G1I2_9GAMM</name>
<evidence type="ECO:0000256" key="4">
    <source>
        <dbReference type="ARBA" id="ARBA00022989"/>
    </source>
</evidence>
<evidence type="ECO:0000256" key="5">
    <source>
        <dbReference type="ARBA" id="ARBA00023136"/>
    </source>
</evidence>
<evidence type="ECO:0000313" key="8">
    <source>
        <dbReference type="Proteomes" id="UP000031278"/>
    </source>
</evidence>
<dbReference type="GO" id="GO:0022857">
    <property type="term" value="F:transmembrane transporter activity"/>
    <property type="evidence" value="ECO:0007669"/>
    <property type="project" value="InterPro"/>
</dbReference>
<comment type="subcellular location">
    <subcellularLocation>
        <location evidence="1">Cell membrane</location>
        <topology evidence="1">Multi-pass membrane protein</topology>
    </subcellularLocation>
</comment>
<keyword evidence="4 6" id="KW-1133">Transmembrane helix</keyword>
<feature type="transmembrane region" description="Helical" evidence="6">
    <location>
        <begin position="16"/>
        <end position="33"/>
    </location>
</feature>
<evidence type="ECO:0000256" key="1">
    <source>
        <dbReference type="ARBA" id="ARBA00004651"/>
    </source>
</evidence>
<dbReference type="Gene3D" id="1.20.1250.20">
    <property type="entry name" value="MFS general substrate transporter like domains"/>
    <property type="match status" value="2"/>
</dbReference>
<evidence type="ECO:0000256" key="3">
    <source>
        <dbReference type="ARBA" id="ARBA00022692"/>
    </source>
</evidence>
<dbReference type="InterPro" id="IPR050189">
    <property type="entry name" value="MFS_Efflux_Transporters"/>
</dbReference>
<organism evidence="7 8">
    <name type="scientific">Photobacterium gaetbulicola</name>
    <dbReference type="NCBI Taxonomy" id="1295392"/>
    <lineage>
        <taxon>Bacteria</taxon>
        <taxon>Pseudomonadati</taxon>
        <taxon>Pseudomonadota</taxon>
        <taxon>Gammaproteobacteria</taxon>
        <taxon>Vibrionales</taxon>
        <taxon>Vibrionaceae</taxon>
        <taxon>Photobacterium</taxon>
    </lineage>
</organism>
<dbReference type="InterPro" id="IPR036259">
    <property type="entry name" value="MFS_trans_sf"/>
</dbReference>
<dbReference type="CDD" id="cd06174">
    <property type="entry name" value="MFS"/>
    <property type="match status" value="1"/>
</dbReference>